<proteinExistence type="predicted"/>
<keyword evidence="3" id="KW-1185">Reference proteome</keyword>
<accession>A0A1H7GEW1</accession>
<gene>
    <name evidence="2" type="ORF">SAMN02910377_00689</name>
</gene>
<evidence type="ECO:0000313" key="2">
    <source>
        <dbReference type="EMBL" id="SEK35010.1"/>
    </source>
</evidence>
<dbReference type="Proteomes" id="UP000182321">
    <property type="component" value="Unassembled WGS sequence"/>
</dbReference>
<reference evidence="3" key="1">
    <citation type="submission" date="2016-10" db="EMBL/GenBank/DDBJ databases">
        <authorList>
            <person name="Varghese N."/>
        </authorList>
    </citation>
    <scope>NUCLEOTIDE SEQUENCE [LARGE SCALE GENOMIC DNA]</scope>
    <source>
        <strain evidence="3">ACV-9</strain>
    </source>
</reference>
<feature type="signal peptide" evidence="1">
    <location>
        <begin position="1"/>
        <end position="23"/>
    </location>
</feature>
<evidence type="ECO:0000256" key="1">
    <source>
        <dbReference type="SAM" id="SignalP"/>
    </source>
</evidence>
<sequence length="268" mass="30543">MSTRLKCAILLLLCVLMTSGAYYWSTKYTNPQHGTSGYVKDLMPQDYDMDFDVEANRGKVVEASIGAIYYYAIDISPTDDICYQGCVKDKYDEQEGYFPRYYIVISDSDTDSSNEILVRIDDDLYDELEVGDHVHGVGTVEYSYDLENHYTDVWVTSSSYRAKKGKDDQYPSKYGYKSVKELQEMIGQPVNQPVFKTTGILLLVGGEYRLYPDLDSFKQSPTVYVTVQGNRYSGSDDLLYSLLGQEITVQGIMGRDYGIYMYKGFLVE</sequence>
<organism evidence="2 3">
    <name type="scientific">Pseudobutyrivibrio ruminis</name>
    <dbReference type="NCBI Taxonomy" id="46206"/>
    <lineage>
        <taxon>Bacteria</taxon>
        <taxon>Bacillati</taxon>
        <taxon>Bacillota</taxon>
        <taxon>Clostridia</taxon>
        <taxon>Lachnospirales</taxon>
        <taxon>Lachnospiraceae</taxon>
        <taxon>Pseudobutyrivibrio</taxon>
    </lineage>
</organism>
<dbReference type="EMBL" id="FNZX01000004">
    <property type="protein sequence ID" value="SEK35010.1"/>
    <property type="molecule type" value="Genomic_DNA"/>
</dbReference>
<protein>
    <submittedName>
        <fullName evidence="2">Uncharacterized protein</fullName>
    </submittedName>
</protein>
<name>A0A1H7GEW1_9FIRM</name>
<feature type="chain" id="PRO_5010289281" evidence="1">
    <location>
        <begin position="24"/>
        <end position="268"/>
    </location>
</feature>
<keyword evidence="1" id="KW-0732">Signal</keyword>
<dbReference type="AlphaFoldDB" id="A0A1H7GEW1"/>
<evidence type="ECO:0000313" key="3">
    <source>
        <dbReference type="Proteomes" id="UP000182321"/>
    </source>
</evidence>
<dbReference type="RefSeq" id="WP_074789203.1">
    <property type="nucleotide sequence ID" value="NZ_FNZX01000004.1"/>
</dbReference>